<evidence type="ECO:0000256" key="6">
    <source>
        <dbReference type="RuleBase" id="RU004524"/>
    </source>
</evidence>
<dbReference type="GO" id="GO:0003735">
    <property type="term" value="F:structural constituent of ribosome"/>
    <property type="evidence" value="ECO:0007669"/>
    <property type="project" value="InterPro"/>
</dbReference>
<keyword evidence="1 4" id="KW-0689">Ribosomal protein</keyword>
<dbReference type="NCBIfam" id="TIGR00952">
    <property type="entry name" value="S15_bact"/>
    <property type="match status" value="1"/>
</dbReference>
<dbReference type="EMBL" id="CWGI01000001">
    <property type="protein sequence ID" value="CRX37310.1"/>
    <property type="molecule type" value="Genomic_DNA"/>
</dbReference>
<proteinExistence type="inferred from homology"/>
<comment type="function">
    <text evidence="4">Forms an intersubunit bridge (bridge B4) with the 23S rRNA of the 50S subunit in the ribosome.</text>
</comment>
<dbReference type="Gene3D" id="6.10.250.3130">
    <property type="match status" value="1"/>
</dbReference>
<dbReference type="PANTHER" id="PTHR23321">
    <property type="entry name" value="RIBOSOMAL PROTEIN S15, BACTERIAL AND ORGANELLAR"/>
    <property type="match status" value="1"/>
</dbReference>
<dbReference type="InterPro" id="IPR009068">
    <property type="entry name" value="uS15_NS1_RNA-bd_sf"/>
</dbReference>
<dbReference type="HAMAP" id="MF_01343_B">
    <property type="entry name" value="Ribosomal_uS15_B"/>
    <property type="match status" value="1"/>
</dbReference>
<keyword evidence="4 6" id="KW-0699">rRNA-binding</keyword>
<evidence type="ECO:0000313" key="8">
    <source>
        <dbReference type="Proteomes" id="UP000242141"/>
    </source>
</evidence>
<organism evidence="7 8">
    <name type="scientific">Candidatus Hepatoplasma crinochetorum</name>
    <dbReference type="NCBI Taxonomy" id="295596"/>
    <lineage>
        <taxon>Bacteria</taxon>
        <taxon>Bacillati</taxon>
        <taxon>Mycoplasmatota</taxon>
        <taxon>Mollicutes</taxon>
        <taxon>Candidatus Hepatoplasmataceae</taxon>
        <taxon>Candidatus Hepatoplasma</taxon>
    </lineage>
</organism>
<dbReference type="Gene3D" id="1.10.287.10">
    <property type="entry name" value="S15/NS1, RNA-binding"/>
    <property type="match status" value="1"/>
</dbReference>
<dbReference type="SMART" id="SM01387">
    <property type="entry name" value="Ribosomal_S15"/>
    <property type="match status" value="1"/>
</dbReference>
<dbReference type="Pfam" id="PF00312">
    <property type="entry name" value="Ribosomal_S15"/>
    <property type="match status" value="1"/>
</dbReference>
<dbReference type="GO" id="GO:0022627">
    <property type="term" value="C:cytosolic small ribosomal subunit"/>
    <property type="evidence" value="ECO:0007669"/>
    <property type="project" value="TreeGrafter"/>
</dbReference>
<evidence type="ECO:0000256" key="4">
    <source>
        <dbReference type="HAMAP-Rule" id="MF_01343"/>
    </source>
</evidence>
<dbReference type="CDD" id="cd00353">
    <property type="entry name" value="Ribosomal_S15p_S13e"/>
    <property type="match status" value="1"/>
</dbReference>
<dbReference type="AlphaFoldDB" id="A0A0G7ZMA6"/>
<comment type="similarity">
    <text evidence="4 5">Belongs to the universal ribosomal protein uS15 family.</text>
</comment>
<dbReference type="FunFam" id="1.10.287.10:FF:000002">
    <property type="entry name" value="30S ribosomal protein S15"/>
    <property type="match status" value="1"/>
</dbReference>
<keyword evidence="8" id="KW-1185">Reference proteome</keyword>
<dbReference type="PROSITE" id="PS00362">
    <property type="entry name" value="RIBOSOMAL_S15"/>
    <property type="match status" value="1"/>
</dbReference>
<comment type="subunit">
    <text evidence="3 4">Part of the 30S ribosomal subunit. Forms a bridge to the 50S subunit in the 70S ribosome, contacting the 23S rRNA.</text>
</comment>
<dbReference type="InterPro" id="IPR005290">
    <property type="entry name" value="Ribosomal_uS15_bac-type"/>
</dbReference>
<gene>
    <name evidence="4" type="primary">rpsO</name>
    <name evidence="7" type="ORF">HEPPS_05410</name>
</gene>
<dbReference type="GO" id="GO:0006412">
    <property type="term" value="P:translation"/>
    <property type="evidence" value="ECO:0007669"/>
    <property type="project" value="UniProtKB-UniRule"/>
</dbReference>
<evidence type="ECO:0000256" key="5">
    <source>
        <dbReference type="RuleBase" id="RU003919"/>
    </source>
</evidence>
<dbReference type="Proteomes" id="UP000242141">
    <property type="component" value="Unassembled WGS sequence"/>
</dbReference>
<sequence length="89" mass="10445">MKITSERKKDLIKEFGLNEKNTGKTEVQIAILTDEIKNLTEHLKSNKKDFHSKLGLNKKVSKRTSLLKYLQKKDNDSYKEITKLLKIRK</sequence>
<name>A0A0G7ZMA6_9MOLU</name>
<keyword evidence="4 6" id="KW-0694">RNA-binding</keyword>
<dbReference type="InterPro" id="IPR000589">
    <property type="entry name" value="Ribosomal_uS15"/>
</dbReference>
<dbReference type="PANTHER" id="PTHR23321:SF26">
    <property type="entry name" value="SMALL RIBOSOMAL SUBUNIT PROTEIN US15M"/>
    <property type="match status" value="1"/>
</dbReference>
<reference evidence="8" key="1">
    <citation type="submission" date="2015-05" db="EMBL/GenBank/DDBJ databases">
        <authorList>
            <person name="Collingro A."/>
        </authorList>
    </citation>
    <scope>NUCLEOTIDE SEQUENCE [LARGE SCALE GENOMIC DNA]</scope>
    <source>
        <strain evidence="8">Ps</strain>
    </source>
</reference>
<keyword evidence="2 4" id="KW-0687">Ribonucleoprotein</keyword>
<evidence type="ECO:0000256" key="3">
    <source>
        <dbReference type="ARBA" id="ARBA00064542"/>
    </source>
</evidence>
<comment type="function">
    <text evidence="4 6">One of the primary rRNA binding proteins, it binds directly to 16S rRNA where it helps nucleate assembly of the platform of the 30S subunit by binding and bridging several RNA helices of the 16S rRNA.</text>
</comment>
<evidence type="ECO:0000313" key="7">
    <source>
        <dbReference type="EMBL" id="CRX37310.1"/>
    </source>
</evidence>
<accession>A0A0G7ZMA6</accession>
<evidence type="ECO:0000256" key="2">
    <source>
        <dbReference type="ARBA" id="ARBA00023274"/>
    </source>
</evidence>
<evidence type="ECO:0000256" key="1">
    <source>
        <dbReference type="ARBA" id="ARBA00022980"/>
    </source>
</evidence>
<dbReference type="GO" id="GO:0019843">
    <property type="term" value="F:rRNA binding"/>
    <property type="evidence" value="ECO:0007669"/>
    <property type="project" value="UniProtKB-UniRule"/>
</dbReference>
<dbReference type="SUPFAM" id="SSF47060">
    <property type="entry name" value="S15/NS1 RNA-binding domain"/>
    <property type="match status" value="1"/>
</dbReference>
<protein>
    <recommendedName>
        <fullName evidence="4">Small ribosomal subunit protein uS15</fullName>
    </recommendedName>
</protein>